<keyword evidence="7" id="KW-1185">Reference proteome</keyword>
<keyword evidence="4" id="KW-0732">Signal</keyword>
<feature type="active site" description="Proton donor/acceptor" evidence="2">
    <location>
        <position position="233"/>
    </location>
</feature>
<reference evidence="6 7" key="1">
    <citation type="submission" date="2019-02" db="EMBL/GenBank/DDBJ databases">
        <title>Deep-cultivation of Planctomycetes and their phenomic and genomic characterization uncovers novel biology.</title>
        <authorList>
            <person name="Wiegand S."/>
            <person name="Jogler M."/>
            <person name="Boedeker C."/>
            <person name="Pinto D."/>
            <person name="Vollmers J."/>
            <person name="Rivas-Marin E."/>
            <person name="Kohn T."/>
            <person name="Peeters S.H."/>
            <person name="Heuer A."/>
            <person name="Rast P."/>
            <person name="Oberbeckmann S."/>
            <person name="Bunk B."/>
            <person name="Jeske O."/>
            <person name="Meyerdierks A."/>
            <person name="Storesund J.E."/>
            <person name="Kallscheuer N."/>
            <person name="Luecker S."/>
            <person name="Lage O.M."/>
            <person name="Pohl T."/>
            <person name="Merkel B.J."/>
            <person name="Hornburger P."/>
            <person name="Mueller R.-W."/>
            <person name="Bruemmer F."/>
            <person name="Labrenz M."/>
            <person name="Spormann A.M."/>
            <person name="Op den Camp H."/>
            <person name="Overmann J."/>
            <person name="Amann R."/>
            <person name="Jetten M.S.M."/>
            <person name="Mascher T."/>
            <person name="Medema M.H."/>
            <person name="Devos D.P."/>
            <person name="Kaster A.-K."/>
            <person name="Ovreas L."/>
            <person name="Rohde M."/>
            <person name="Galperin M.Y."/>
            <person name="Jogler C."/>
        </authorList>
    </citation>
    <scope>NUCLEOTIDE SEQUENCE [LARGE SCALE GENOMIC DNA]</scope>
    <source>
        <strain evidence="6 7">SV_7m_r</strain>
    </source>
</reference>
<dbReference type="InterPro" id="IPR051262">
    <property type="entry name" value="SMP-30/CGR1_Lactonase"/>
</dbReference>
<dbReference type="PANTHER" id="PTHR47572">
    <property type="entry name" value="LIPOPROTEIN-RELATED"/>
    <property type="match status" value="1"/>
</dbReference>
<dbReference type="GO" id="GO:0004341">
    <property type="term" value="F:gluconolactonase activity"/>
    <property type="evidence" value="ECO:0007669"/>
    <property type="project" value="UniProtKB-EC"/>
</dbReference>
<sequence length="306" mass="32448" precursor="true">MKALSCLVCLVGMGLLNCSNVRAAEPIEPIGEVQVVGEGYAFTEGPAWHAETGTLLFSDIPNATIHRVGLDGKITVFTDDSKFNNGILIDAHGRVLGCQMAGQVVQYDLASAKATKLASEYAGARFNAPNDLVVDQAGGIYFTDPLFRAPQPLPQGGQFVYYIAVDGTVSRVTEDLAAPNGIGLSPDGKQLYVCPSKQSKMLVYQVLGPGKLSSAKKFCDLKQPAGKSETGADGIVLDIQGNVYITTHLGVQICSPAGEFLGVVSFPQQPANVCFGGEDWQTMYVTARTGVYSVRMPIAGLHPESK</sequence>
<dbReference type="Gene3D" id="2.120.10.30">
    <property type="entry name" value="TolB, C-terminal domain"/>
    <property type="match status" value="1"/>
</dbReference>
<dbReference type="EMBL" id="CP036272">
    <property type="protein sequence ID" value="QDT58160.1"/>
    <property type="molecule type" value="Genomic_DNA"/>
</dbReference>
<gene>
    <name evidence="6" type="primary">gnl_1</name>
    <name evidence="6" type="ORF">SV7mr_06490</name>
</gene>
<dbReference type="RefSeq" id="WP_145269110.1">
    <property type="nucleotide sequence ID" value="NZ_CP036272.1"/>
</dbReference>
<dbReference type="InterPro" id="IPR005511">
    <property type="entry name" value="SMP-30"/>
</dbReference>
<evidence type="ECO:0000259" key="5">
    <source>
        <dbReference type="Pfam" id="PF08450"/>
    </source>
</evidence>
<evidence type="ECO:0000256" key="2">
    <source>
        <dbReference type="PIRSR" id="PIRSR605511-1"/>
    </source>
</evidence>
<feature type="chain" id="PRO_5021816673" evidence="4">
    <location>
        <begin position="24"/>
        <end position="306"/>
    </location>
</feature>
<dbReference type="OrthoDB" id="272794at2"/>
<evidence type="ECO:0000313" key="6">
    <source>
        <dbReference type="EMBL" id="QDT58160.1"/>
    </source>
</evidence>
<evidence type="ECO:0000256" key="1">
    <source>
        <dbReference type="ARBA" id="ARBA00022801"/>
    </source>
</evidence>
<feature type="binding site" evidence="3">
    <location>
        <position position="233"/>
    </location>
    <ligand>
        <name>a divalent metal cation</name>
        <dbReference type="ChEBI" id="CHEBI:60240"/>
    </ligand>
</feature>
<dbReference type="InterPro" id="IPR013658">
    <property type="entry name" value="SGL"/>
</dbReference>
<dbReference type="AlphaFoldDB" id="A0A517SPW5"/>
<dbReference type="Proteomes" id="UP000315003">
    <property type="component" value="Chromosome"/>
</dbReference>
<keyword evidence="1 6" id="KW-0378">Hydrolase</keyword>
<protein>
    <submittedName>
        <fullName evidence="6">Gluconolactonase</fullName>
        <ecNumber evidence="6">3.1.1.17</ecNumber>
    </submittedName>
</protein>
<feature type="binding site" evidence="3">
    <location>
        <position position="44"/>
    </location>
    <ligand>
        <name>a divalent metal cation</name>
        <dbReference type="ChEBI" id="CHEBI:60240"/>
    </ligand>
</feature>
<evidence type="ECO:0000313" key="7">
    <source>
        <dbReference type="Proteomes" id="UP000315003"/>
    </source>
</evidence>
<keyword evidence="3" id="KW-0479">Metal-binding</keyword>
<feature type="binding site" evidence="3">
    <location>
        <position position="180"/>
    </location>
    <ligand>
        <name>a divalent metal cation</name>
        <dbReference type="ChEBI" id="CHEBI:60240"/>
    </ligand>
</feature>
<proteinExistence type="predicted"/>
<name>A0A517SPW5_9BACT</name>
<dbReference type="PANTHER" id="PTHR47572:SF4">
    <property type="entry name" value="LACTONASE DRP35"/>
    <property type="match status" value="1"/>
</dbReference>
<dbReference type="PRINTS" id="PR01790">
    <property type="entry name" value="SMP30FAMILY"/>
</dbReference>
<dbReference type="InterPro" id="IPR011042">
    <property type="entry name" value="6-blade_b-propeller_TolB-like"/>
</dbReference>
<feature type="signal peptide" evidence="4">
    <location>
        <begin position="1"/>
        <end position="23"/>
    </location>
</feature>
<comment type="cofactor">
    <cofactor evidence="3">
        <name>Zn(2+)</name>
        <dbReference type="ChEBI" id="CHEBI:29105"/>
    </cofactor>
    <text evidence="3">Binds 1 divalent metal cation per subunit.</text>
</comment>
<keyword evidence="3" id="KW-0862">Zinc</keyword>
<evidence type="ECO:0000256" key="3">
    <source>
        <dbReference type="PIRSR" id="PIRSR605511-2"/>
    </source>
</evidence>
<accession>A0A517SPW5</accession>
<feature type="domain" description="SMP-30/Gluconolactonase/LRE-like region" evidence="5">
    <location>
        <begin position="42"/>
        <end position="287"/>
    </location>
</feature>
<feature type="binding site" evidence="3">
    <location>
        <position position="130"/>
    </location>
    <ligand>
        <name>substrate</name>
    </ligand>
</feature>
<dbReference type="SUPFAM" id="SSF63829">
    <property type="entry name" value="Calcium-dependent phosphotriesterase"/>
    <property type="match status" value="1"/>
</dbReference>
<organism evidence="6 7">
    <name type="scientific">Stieleria bergensis</name>
    <dbReference type="NCBI Taxonomy" id="2528025"/>
    <lineage>
        <taxon>Bacteria</taxon>
        <taxon>Pseudomonadati</taxon>
        <taxon>Planctomycetota</taxon>
        <taxon>Planctomycetia</taxon>
        <taxon>Pirellulales</taxon>
        <taxon>Pirellulaceae</taxon>
        <taxon>Stieleria</taxon>
    </lineage>
</organism>
<dbReference type="Pfam" id="PF08450">
    <property type="entry name" value="SGL"/>
    <property type="match status" value="1"/>
</dbReference>
<dbReference type="EC" id="3.1.1.17" evidence="6"/>
<evidence type="ECO:0000256" key="4">
    <source>
        <dbReference type="SAM" id="SignalP"/>
    </source>
</evidence>
<dbReference type="GO" id="GO:0046872">
    <property type="term" value="F:metal ion binding"/>
    <property type="evidence" value="ECO:0007669"/>
    <property type="project" value="UniProtKB-KW"/>
</dbReference>